<protein>
    <submittedName>
        <fullName evidence="1">Uncharacterized protein</fullName>
    </submittedName>
</protein>
<evidence type="ECO:0000313" key="2">
    <source>
        <dbReference type="Proteomes" id="UP000503349"/>
    </source>
</evidence>
<reference evidence="1 2" key="1">
    <citation type="submission" date="2019-02" db="EMBL/GenBank/DDBJ databases">
        <title>Opniocepnalus argus genome.</title>
        <authorList>
            <person name="Zhou C."/>
            <person name="Xiao S."/>
        </authorList>
    </citation>
    <scope>NUCLEOTIDE SEQUENCE [LARGE SCALE GENOMIC DNA]</scope>
    <source>
        <strain evidence="1">OARG1902GOOAL</strain>
        <tissue evidence="1">Muscle</tissue>
    </source>
</reference>
<evidence type="ECO:0000313" key="1">
    <source>
        <dbReference type="EMBL" id="KAF3707865.1"/>
    </source>
</evidence>
<keyword evidence="2" id="KW-1185">Reference proteome</keyword>
<dbReference type="EMBL" id="CM015712">
    <property type="protein sequence ID" value="KAF3707865.1"/>
    <property type="molecule type" value="Genomic_DNA"/>
</dbReference>
<gene>
    <name evidence="1" type="ORF">EXN66_Car001038</name>
</gene>
<name>A0A6G1QZB4_CHAAH</name>
<reference evidence="2" key="2">
    <citation type="submission" date="2019-02" db="EMBL/GenBank/DDBJ databases">
        <title>Opniocepnalus argus Var Kimnra genome.</title>
        <authorList>
            <person name="Zhou C."/>
            <person name="Xiao S."/>
        </authorList>
    </citation>
    <scope>NUCLEOTIDE SEQUENCE [LARGE SCALE GENOMIC DNA]</scope>
</reference>
<sequence length="93" mass="10540">MQWRLRNKKEKMHQVISSHFSSGVNTCTKGSISVKSLFAADQTSFSFNRFSLAQKLEAEGNCTPVSLFELPPEVKYTTHTYFVPSCKTYRAAL</sequence>
<organism evidence="1 2">
    <name type="scientific">Channa argus</name>
    <name type="common">Northern snakehead</name>
    <name type="synonym">Ophicephalus argus</name>
    <dbReference type="NCBI Taxonomy" id="215402"/>
    <lineage>
        <taxon>Eukaryota</taxon>
        <taxon>Metazoa</taxon>
        <taxon>Chordata</taxon>
        <taxon>Craniata</taxon>
        <taxon>Vertebrata</taxon>
        <taxon>Euteleostomi</taxon>
        <taxon>Actinopterygii</taxon>
        <taxon>Neopterygii</taxon>
        <taxon>Teleostei</taxon>
        <taxon>Neoteleostei</taxon>
        <taxon>Acanthomorphata</taxon>
        <taxon>Anabantaria</taxon>
        <taxon>Anabantiformes</taxon>
        <taxon>Channoidei</taxon>
        <taxon>Channidae</taxon>
        <taxon>Channa</taxon>
    </lineage>
</organism>
<dbReference type="Proteomes" id="UP000503349">
    <property type="component" value="Chromosome 1"/>
</dbReference>
<dbReference type="AlphaFoldDB" id="A0A6G1QZB4"/>
<accession>A0A6G1QZB4</accession>
<proteinExistence type="predicted"/>